<keyword evidence="4 6" id="KW-1133">Transmembrane helix</keyword>
<dbReference type="SUPFAM" id="SSF103473">
    <property type="entry name" value="MFS general substrate transporter"/>
    <property type="match status" value="1"/>
</dbReference>
<keyword evidence="9" id="KW-1185">Reference proteome</keyword>
<sequence>MPFIHGITRTFIGGLADKLNAHKSLLMILCLLTGVFHGCMVFVPRRPTLETFRGTGDVRLHCGTHRPRVVACNGLKLSADEDSEMEFEAPENFNINDCMLTCNIGEQQQKQIMSLRRSNQTACNILNKTATVTFNLSQLQPIARDKCRDMTIHTSKSHKCRCYTLESVDVGDLICKGMICEKPIKLKCNMNCSHHGAFVLQNNTSEQSSTDRKGIHLGWIFWSIAILYFVGQLTSQPIFGMSDALTYNFLGEKRNKWGRQRLWGTIGWAVFAPISGLLMDHYNIGGNHYSTAFLLFAVFMVLTTVFASQYKISEHEAKCSPEVLKAIISLIRKPEAFVLLTLVMIFGVYGGFISSFLFWHLKLMGDVPQVLFGLCLLSSCSLEVVVMFFSGRVFRSIGHANSFSIVCVVFAIRLASYSFVRNPWMVLLIEPLHAITFGLMYAAASTYASRITPPGAHGSVQNIISSLHFCFGRSFGTLLGGRLFEIYGGAATFRMFAASSLVLLVLHVIAQKFWIKAGQVPEVTELEVKNERQDMSDDVIKKNTDDVG</sequence>
<evidence type="ECO:0000256" key="4">
    <source>
        <dbReference type="ARBA" id="ARBA00022989"/>
    </source>
</evidence>
<evidence type="ECO:0000259" key="7">
    <source>
        <dbReference type="Pfam" id="PF12832"/>
    </source>
</evidence>
<comment type="similarity">
    <text evidence="2">Belongs to the major facilitator superfamily. MFSD6 family.</text>
</comment>
<dbReference type="Pfam" id="PF12832">
    <property type="entry name" value="MFS_1_like"/>
    <property type="match status" value="1"/>
</dbReference>
<dbReference type="PANTHER" id="PTHR16172:SF41">
    <property type="entry name" value="MAJOR FACILITATOR SUPERFAMILY DOMAIN-CONTAINING PROTEIN 6-LIKE"/>
    <property type="match status" value="1"/>
</dbReference>
<dbReference type="PANTHER" id="PTHR16172">
    <property type="entry name" value="MAJOR FACILITATOR SUPERFAMILY DOMAIN-CONTAINING PROTEIN 6-LIKE"/>
    <property type="match status" value="1"/>
</dbReference>
<dbReference type="CDD" id="cd17335">
    <property type="entry name" value="MFS_MFSD6"/>
    <property type="match status" value="1"/>
</dbReference>
<comment type="subcellular location">
    <subcellularLocation>
        <location evidence="1">Membrane</location>
        <topology evidence="1">Multi-pass membrane protein</topology>
    </subcellularLocation>
</comment>
<feature type="transmembrane region" description="Helical" evidence="6">
    <location>
        <begin position="486"/>
        <end position="509"/>
    </location>
</feature>
<dbReference type="Gene3D" id="1.20.1250.20">
    <property type="entry name" value="MFS general substrate transporter like domains"/>
    <property type="match status" value="2"/>
</dbReference>
<evidence type="ECO:0000256" key="2">
    <source>
        <dbReference type="ARBA" id="ARBA00005241"/>
    </source>
</evidence>
<comment type="caution">
    <text evidence="8">The sequence shown here is derived from an EMBL/GenBank/DDBJ whole genome shotgun (WGS) entry which is preliminary data.</text>
</comment>
<evidence type="ECO:0000256" key="6">
    <source>
        <dbReference type="SAM" id="Phobius"/>
    </source>
</evidence>
<name>A0AAD9NPI7_RIDPI</name>
<evidence type="ECO:0000256" key="3">
    <source>
        <dbReference type="ARBA" id="ARBA00022692"/>
    </source>
</evidence>
<evidence type="ECO:0000313" key="9">
    <source>
        <dbReference type="Proteomes" id="UP001209878"/>
    </source>
</evidence>
<proteinExistence type="inferred from homology"/>
<dbReference type="GO" id="GO:0016020">
    <property type="term" value="C:membrane"/>
    <property type="evidence" value="ECO:0007669"/>
    <property type="project" value="UniProtKB-SubCell"/>
</dbReference>
<evidence type="ECO:0000256" key="1">
    <source>
        <dbReference type="ARBA" id="ARBA00004141"/>
    </source>
</evidence>
<gene>
    <name evidence="8" type="ORF">NP493_565g02005</name>
</gene>
<keyword evidence="5 6" id="KW-0472">Membrane</keyword>
<evidence type="ECO:0000256" key="5">
    <source>
        <dbReference type="ARBA" id="ARBA00023136"/>
    </source>
</evidence>
<feature type="transmembrane region" description="Helical" evidence="6">
    <location>
        <begin position="371"/>
        <end position="390"/>
    </location>
</feature>
<dbReference type="EMBL" id="JAODUO010000565">
    <property type="protein sequence ID" value="KAK2178027.1"/>
    <property type="molecule type" value="Genomic_DNA"/>
</dbReference>
<dbReference type="InterPro" id="IPR036259">
    <property type="entry name" value="MFS_trans_sf"/>
</dbReference>
<dbReference type="Proteomes" id="UP001209878">
    <property type="component" value="Unassembled WGS sequence"/>
</dbReference>
<feature type="transmembrane region" description="Helical" evidence="6">
    <location>
        <begin position="402"/>
        <end position="420"/>
    </location>
</feature>
<feature type="transmembrane region" description="Helical" evidence="6">
    <location>
        <begin position="25"/>
        <end position="43"/>
    </location>
</feature>
<feature type="domain" description="Major facilitator superfamily associated" evidence="7">
    <location>
        <begin position="2"/>
        <end position="495"/>
    </location>
</feature>
<dbReference type="AlphaFoldDB" id="A0AAD9NPI7"/>
<dbReference type="InterPro" id="IPR051717">
    <property type="entry name" value="MFS_MFSD6"/>
</dbReference>
<keyword evidence="3 6" id="KW-0812">Transmembrane</keyword>
<accession>A0AAD9NPI7</accession>
<feature type="transmembrane region" description="Helical" evidence="6">
    <location>
        <begin position="337"/>
        <end position="359"/>
    </location>
</feature>
<reference evidence="8" key="1">
    <citation type="journal article" date="2023" name="Mol. Biol. Evol.">
        <title>Third-Generation Sequencing Reveals the Adaptive Role of the Epigenome in Three Deep-Sea Polychaetes.</title>
        <authorList>
            <person name="Perez M."/>
            <person name="Aroh O."/>
            <person name="Sun Y."/>
            <person name="Lan Y."/>
            <person name="Juniper S.K."/>
            <person name="Young C.R."/>
            <person name="Angers B."/>
            <person name="Qian P.Y."/>
        </authorList>
    </citation>
    <scope>NUCLEOTIDE SEQUENCE</scope>
    <source>
        <strain evidence="8">R07B-5</strain>
    </source>
</reference>
<feature type="transmembrane region" description="Helical" evidence="6">
    <location>
        <begin position="262"/>
        <end position="282"/>
    </location>
</feature>
<feature type="transmembrane region" description="Helical" evidence="6">
    <location>
        <begin position="288"/>
        <end position="308"/>
    </location>
</feature>
<dbReference type="InterPro" id="IPR024989">
    <property type="entry name" value="MFS_assoc_dom"/>
</dbReference>
<organism evidence="8 9">
    <name type="scientific">Ridgeia piscesae</name>
    <name type="common">Tubeworm</name>
    <dbReference type="NCBI Taxonomy" id="27915"/>
    <lineage>
        <taxon>Eukaryota</taxon>
        <taxon>Metazoa</taxon>
        <taxon>Spiralia</taxon>
        <taxon>Lophotrochozoa</taxon>
        <taxon>Annelida</taxon>
        <taxon>Polychaeta</taxon>
        <taxon>Sedentaria</taxon>
        <taxon>Canalipalpata</taxon>
        <taxon>Sabellida</taxon>
        <taxon>Siboglinidae</taxon>
        <taxon>Ridgeia</taxon>
    </lineage>
</organism>
<protein>
    <recommendedName>
        <fullName evidence="7">Major facilitator superfamily associated domain-containing protein</fullName>
    </recommendedName>
</protein>
<evidence type="ECO:0000313" key="8">
    <source>
        <dbReference type="EMBL" id="KAK2178027.1"/>
    </source>
</evidence>